<accession>A0ABV7KNT6</accession>
<organism evidence="2 3">
    <name type="scientific">Planomicrobium okeanokoites</name>
    <name type="common">Planococcus okeanokoites</name>
    <name type="synonym">Flavobacterium okeanokoites</name>
    <dbReference type="NCBI Taxonomy" id="244"/>
    <lineage>
        <taxon>Bacteria</taxon>
        <taxon>Bacillati</taxon>
        <taxon>Bacillota</taxon>
        <taxon>Bacilli</taxon>
        <taxon>Bacillales</taxon>
        <taxon>Caryophanaceae</taxon>
        <taxon>Planomicrobium</taxon>
    </lineage>
</organism>
<comment type="caution">
    <text evidence="2">The sequence shown here is derived from an EMBL/GenBank/DDBJ whole genome shotgun (WGS) entry which is preliminary data.</text>
</comment>
<feature type="region of interest" description="Disordered" evidence="1">
    <location>
        <begin position="27"/>
        <end position="48"/>
    </location>
</feature>
<dbReference type="Proteomes" id="UP001595625">
    <property type="component" value="Unassembled WGS sequence"/>
</dbReference>
<dbReference type="RefSeq" id="WP_165850189.1">
    <property type="nucleotide sequence ID" value="NZ_JBHRUJ010000015.1"/>
</dbReference>
<name>A0ABV7KNT6_PLAOK</name>
<evidence type="ECO:0000256" key="1">
    <source>
        <dbReference type="SAM" id="MobiDB-lite"/>
    </source>
</evidence>
<evidence type="ECO:0000313" key="3">
    <source>
        <dbReference type="Proteomes" id="UP001595625"/>
    </source>
</evidence>
<dbReference type="EMBL" id="JBHRUJ010000015">
    <property type="protein sequence ID" value="MFC3211061.1"/>
    <property type="molecule type" value="Genomic_DNA"/>
</dbReference>
<evidence type="ECO:0000313" key="2">
    <source>
        <dbReference type="EMBL" id="MFC3211061.1"/>
    </source>
</evidence>
<proteinExistence type="predicted"/>
<protein>
    <submittedName>
        <fullName evidence="2">Uncharacterized protein</fullName>
    </submittedName>
</protein>
<gene>
    <name evidence="2" type="ORF">ACFOEJ_08270</name>
</gene>
<keyword evidence="3" id="KW-1185">Reference proteome</keyword>
<feature type="compositionally biased region" description="Polar residues" evidence="1">
    <location>
        <begin position="32"/>
        <end position="48"/>
    </location>
</feature>
<sequence>MAVGRLLRTAIKYGPIAYPVIRKFMNKKKAKSNAQTNTSQYKTKQTKR</sequence>
<reference evidence="3" key="1">
    <citation type="journal article" date="2019" name="Int. J. Syst. Evol. Microbiol.">
        <title>The Global Catalogue of Microorganisms (GCM) 10K type strain sequencing project: providing services to taxonomists for standard genome sequencing and annotation.</title>
        <authorList>
            <consortium name="The Broad Institute Genomics Platform"/>
            <consortium name="The Broad Institute Genome Sequencing Center for Infectious Disease"/>
            <person name="Wu L."/>
            <person name="Ma J."/>
        </authorList>
    </citation>
    <scope>NUCLEOTIDE SEQUENCE [LARGE SCALE GENOMIC DNA]</scope>
    <source>
        <strain evidence="3">CCM 320</strain>
    </source>
</reference>